<protein>
    <recommendedName>
        <fullName evidence="1">Serine aminopeptidase S33 domain-containing protein</fullName>
    </recommendedName>
</protein>
<feature type="domain" description="Serine aminopeptidase S33" evidence="1">
    <location>
        <begin position="47"/>
        <end position="274"/>
    </location>
</feature>
<dbReference type="SUPFAM" id="SSF53474">
    <property type="entry name" value="alpha/beta-Hydrolases"/>
    <property type="match status" value="1"/>
</dbReference>
<dbReference type="GeneID" id="43581467"/>
<dbReference type="RefSeq" id="XP_031853258.1">
    <property type="nucleotide sequence ID" value="XM_031997367.1"/>
</dbReference>
<dbReference type="PANTHER" id="PTHR11614">
    <property type="entry name" value="PHOSPHOLIPASE-RELATED"/>
    <property type="match status" value="1"/>
</dbReference>
<dbReference type="InterPro" id="IPR029058">
    <property type="entry name" value="AB_hydrolase_fold"/>
</dbReference>
<dbReference type="Pfam" id="PF12146">
    <property type="entry name" value="Hydrolase_4"/>
    <property type="match status" value="1"/>
</dbReference>
<evidence type="ECO:0000313" key="2">
    <source>
        <dbReference type="EMBL" id="VVT50197.1"/>
    </source>
</evidence>
<evidence type="ECO:0000259" key="1">
    <source>
        <dbReference type="Pfam" id="PF12146"/>
    </source>
</evidence>
<sequence length="338" mass="37451">MTEAQEPTSMDLSKVANVTSTVSSLEVSGGLNLHIETWNVPEGTLERTVIVYNHGFAENVNLYREFLPFLAAAGHRVIIFDQRGAGETSPGDLYALTNQTLIHKDLDTLLATVFDTLPTGRPLILAGHSMGGGIVLDYAACGTHRARISAFWCLAPLVHTAPEASPGVLVECVLLPLLAYVAPTLRRPPGLSTVRITHNSHWMNLFRNGPDLGTRVVCSAAQMNDMLWRGRRLLDPQFVRGIPAGKPIALFQGVHDEINSYQATRQFWELITENSDENRKVELERRTVESRKRADGSEARASLYSYADMDHCMVHETPDRQELLLADLVSFLESVSNY</sequence>
<dbReference type="EMBL" id="CABVLU010000002">
    <property type="protein sequence ID" value="VVT50197.1"/>
    <property type="molecule type" value="Genomic_DNA"/>
</dbReference>
<dbReference type="InterPro" id="IPR022742">
    <property type="entry name" value="Hydrolase_4"/>
</dbReference>
<proteinExistence type="predicted"/>
<dbReference type="Proteomes" id="UP000398389">
    <property type="component" value="Unassembled WGS sequence"/>
</dbReference>
<dbReference type="Gene3D" id="3.40.50.1820">
    <property type="entry name" value="alpha/beta hydrolase"/>
    <property type="match status" value="1"/>
</dbReference>
<dbReference type="AlphaFoldDB" id="A0A5E8BKS1"/>
<gene>
    <name evidence="2" type="ORF">SAPINGB_P002649</name>
</gene>
<dbReference type="InterPro" id="IPR051044">
    <property type="entry name" value="MAG_DAG_Lipase"/>
</dbReference>
<name>A0A5E8BKS1_9ASCO</name>
<organism evidence="2 3">
    <name type="scientific">Magnusiomyces paraingens</name>
    <dbReference type="NCBI Taxonomy" id="2606893"/>
    <lineage>
        <taxon>Eukaryota</taxon>
        <taxon>Fungi</taxon>
        <taxon>Dikarya</taxon>
        <taxon>Ascomycota</taxon>
        <taxon>Saccharomycotina</taxon>
        <taxon>Dipodascomycetes</taxon>
        <taxon>Dipodascales</taxon>
        <taxon>Dipodascaceae</taxon>
        <taxon>Magnusiomyces</taxon>
    </lineage>
</organism>
<accession>A0A5E8BKS1</accession>
<reference evidence="2 3" key="1">
    <citation type="submission" date="2019-09" db="EMBL/GenBank/DDBJ databases">
        <authorList>
            <person name="Brejova B."/>
        </authorList>
    </citation>
    <scope>NUCLEOTIDE SEQUENCE [LARGE SCALE GENOMIC DNA]</scope>
</reference>
<evidence type="ECO:0000313" key="3">
    <source>
        <dbReference type="Proteomes" id="UP000398389"/>
    </source>
</evidence>
<dbReference type="OrthoDB" id="10249433at2759"/>
<keyword evidence="3" id="KW-1185">Reference proteome</keyword>